<feature type="transmembrane region" description="Helical" evidence="8">
    <location>
        <begin position="114"/>
        <end position="130"/>
    </location>
</feature>
<dbReference type="InterPro" id="IPR036890">
    <property type="entry name" value="HATPase_C_sf"/>
</dbReference>
<organism evidence="11 12">
    <name type="scientific">Devosia limi DSM 17137</name>
    <dbReference type="NCBI Taxonomy" id="1121477"/>
    <lineage>
        <taxon>Bacteria</taxon>
        <taxon>Pseudomonadati</taxon>
        <taxon>Pseudomonadota</taxon>
        <taxon>Alphaproteobacteria</taxon>
        <taxon>Hyphomicrobiales</taxon>
        <taxon>Devosiaceae</taxon>
        <taxon>Devosia</taxon>
    </lineage>
</organism>
<dbReference type="GO" id="GO:0000155">
    <property type="term" value="F:phosphorelay sensor kinase activity"/>
    <property type="evidence" value="ECO:0007669"/>
    <property type="project" value="InterPro"/>
</dbReference>
<evidence type="ECO:0000313" key="12">
    <source>
        <dbReference type="Proteomes" id="UP000184533"/>
    </source>
</evidence>
<dbReference type="Gene3D" id="3.40.50.2300">
    <property type="match status" value="1"/>
</dbReference>
<dbReference type="EC" id="2.7.13.3" evidence="2"/>
<dbReference type="Proteomes" id="UP000184533">
    <property type="component" value="Unassembled WGS sequence"/>
</dbReference>
<feature type="transmembrane region" description="Helical" evidence="8">
    <location>
        <begin position="88"/>
        <end position="108"/>
    </location>
</feature>
<dbReference type="SMART" id="SM00388">
    <property type="entry name" value="HisKA"/>
    <property type="match status" value="1"/>
</dbReference>
<dbReference type="OrthoDB" id="9813151at2"/>
<dbReference type="PANTHER" id="PTHR43047">
    <property type="entry name" value="TWO-COMPONENT HISTIDINE PROTEIN KINASE"/>
    <property type="match status" value="1"/>
</dbReference>
<dbReference type="PANTHER" id="PTHR43047:SF72">
    <property type="entry name" value="OSMOSENSING HISTIDINE PROTEIN KINASE SLN1"/>
    <property type="match status" value="1"/>
</dbReference>
<dbReference type="PROSITE" id="PS50110">
    <property type="entry name" value="RESPONSE_REGULATORY"/>
    <property type="match status" value="1"/>
</dbReference>
<comment type="catalytic activity">
    <reaction evidence="1">
        <text>ATP + protein L-histidine = ADP + protein N-phospho-L-histidine.</text>
        <dbReference type="EC" id="2.7.13.3"/>
    </reaction>
</comment>
<evidence type="ECO:0000313" key="11">
    <source>
        <dbReference type="EMBL" id="SHE83532.1"/>
    </source>
</evidence>
<feature type="transmembrane region" description="Helical" evidence="8">
    <location>
        <begin position="63"/>
        <end position="81"/>
    </location>
</feature>
<accession>A0A1M4WRC5</accession>
<keyword evidence="7" id="KW-0175">Coiled coil</keyword>
<evidence type="ECO:0000259" key="10">
    <source>
        <dbReference type="PROSITE" id="PS50110"/>
    </source>
</evidence>
<keyword evidence="8" id="KW-1133">Transmembrane helix</keyword>
<reference evidence="11 12" key="1">
    <citation type="submission" date="2016-11" db="EMBL/GenBank/DDBJ databases">
        <authorList>
            <person name="Jaros S."/>
            <person name="Januszkiewicz K."/>
            <person name="Wedrychowicz H."/>
        </authorList>
    </citation>
    <scope>NUCLEOTIDE SEQUENCE [LARGE SCALE GENOMIC DNA]</scope>
    <source>
        <strain evidence="11 12">DSM 17137</strain>
    </source>
</reference>
<keyword evidence="4" id="KW-0808">Transferase</keyword>
<dbReference type="SMART" id="SM00387">
    <property type="entry name" value="HATPase_c"/>
    <property type="match status" value="1"/>
</dbReference>
<evidence type="ECO:0000256" key="2">
    <source>
        <dbReference type="ARBA" id="ARBA00012438"/>
    </source>
</evidence>
<dbReference type="PROSITE" id="PS50109">
    <property type="entry name" value="HIS_KIN"/>
    <property type="match status" value="1"/>
</dbReference>
<dbReference type="SMART" id="SM00448">
    <property type="entry name" value="REC"/>
    <property type="match status" value="1"/>
</dbReference>
<dbReference type="SUPFAM" id="SSF52172">
    <property type="entry name" value="CheY-like"/>
    <property type="match status" value="1"/>
</dbReference>
<dbReference type="RefSeq" id="WP_052950565.1">
    <property type="nucleotide sequence ID" value="NZ_FQVC01000003.1"/>
</dbReference>
<evidence type="ECO:0000256" key="3">
    <source>
        <dbReference type="ARBA" id="ARBA00022553"/>
    </source>
</evidence>
<feature type="transmembrane region" description="Helical" evidence="8">
    <location>
        <begin position="31"/>
        <end position="51"/>
    </location>
</feature>
<evidence type="ECO:0000259" key="9">
    <source>
        <dbReference type="PROSITE" id="PS50109"/>
    </source>
</evidence>
<name>A0A1M4WRC5_9HYPH</name>
<feature type="transmembrane region" description="Helical" evidence="8">
    <location>
        <begin position="168"/>
        <end position="191"/>
    </location>
</feature>
<feature type="coiled-coil region" evidence="7">
    <location>
        <begin position="204"/>
        <end position="234"/>
    </location>
</feature>
<dbReference type="InterPro" id="IPR003594">
    <property type="entry name" value="HATPase_dom"/>
</dbReference>
<gene>
    <name evidence="11" type="ORF">SAMN02745223_01174</name>
</gene>
<dbReference type="SUPFAM" id="SSF47384">
    <property type="entry name" value="Homodimeric domain of signal transducing histidine kinase"/>
    <property type="match status" value="1"/>
</dbReference>
<proteinExistence type="predicted"/>
<dbReference type="GO" id="GO:0009927">
    <property type="term" value="F:histidine phosphotransfer kinase activity"/>
    <property type="evidence" value="ECO:0007669"/>
    <property type="project" value="TreeGrafter"/>
</dbReference>
<dbReference type="InterPro" id="IPR036097">
    <property type="entry name" value="HisK_dim/P_sf"/>
</dbReference>
<dbReference type="AlphaFoldDB" id="A0A1M4WRC5"/>
<dbReference type="InterPro" id="IPR011006">
    <property type="entry name" value="CheY-like_superfamily"/>
</dbReference>
<keyword evidence="8" id="KW-0472">Membrane</keyword>
<protein>
    <recommendedName>
        <fullName evidence="2">histidine kinase</fullName>
        <ecNumber evidence="2">2.7.13.3</ecNumber>
    </recommendedName>
</protein>
<dbReference type="SUPFAM" id="SSF55874">
    <property type="entry name" value="ATPase domain of HSP90 chaperone/DNA topoisomerase II/histidine kinase"/>
    <property type="match status" value="1"/>
</dbReference>
<dbReference type="InterPro" id="IPR004358">
    <property type="entry name" value="Sig_transdc_His_kin-like_C"/>
</dbReference>
<feature type="domain" description="Histidine kinase" evidence="9">
    <location>
        <begin position="234"/>
        <end position="449"/>
    </location>
</feature>
<keyword evidence="8" id="KW-0812">Transmembrane</keyword>
<evidence type="ECO:0000256" key="5">
    <source>
        <dbReference type="ARBA" id="ARBA00022777"/>
    </source>
</evidence>
<keyword evidence="5 11" id="KW-0418">Kinase</keyword>
<dbReference type="InterPro" id="IPR001789">
    <property type="entry name" value="Sig_transdc_resp-reg_receiver"/>
</dbReference>
<dbReference type="Pfam" id="PF02518">
    <property type="entry name" value="HATPase_c"/>
    <property type="match status" value="1"/>
</dbReference>
<dbReference type="Pfam" id="PF00512">
    <property type="entry name" value="HisKA"/>
    <property type="match status" value="1"/>
</dbReference>
<evidence type="ECO:0000256" key="6">
    <source>
        <dbReference type="PROSITE-ProRule" id="PRU00169"/>
    </source>
</evidence>
<evidence type="ECO:0000256" key="1">
    <source>
        <dbReference type="ARBA" id="ARBA00000085"/>
    </source>
</evidence>
<sequence>MAERAGVGRFIAWLTPSKVTGDLYLRQRMQLFVVSHLFGPLLATPIPILLWSVDPNPNPHVPILAAAIYGFWGLIALVRLFPGAYRAVAMLSGFNLTATIIWAAYHYGGSGSPFLMWLVLTPLLGFMTLGSNRASQLHIFLMLLGGLALLFGLQSWTVMPQHIAPGDLLLAGMVSAPGITFFVFMMGIYYANVVASQSDLLAEIARQQGVITGLEETRQRAEQANLAKSEFLAKVSQELRTPLNAVIGYSDLLIATEPDKGRVGDLQMISGASQHMLGVVSDILDIGRIERAQMTLHLEDVDVDALLDRVAADARPLAERNGNTFVLERGGLGFMAADATRLRQAIDNLVANAGKFTRDGQITLSGVRQVVAGEAWIEIAVADTGTGLTHDLQLALTATLAQGMAANAGDGGMGLAISQNICRLMGGCIEMQSEPGRGSRFAIRLPVRELETETETADPVPARLLHRRSISDARALPVEAEGDAVSRPILEPAQVLALIIDDDLAFLETAERLFVAAGYTPICTDAPHAALQMARTSKPTVIFLDTLMPGFGGWDVLAALKGDPETADIAVFMLGVQSERAAALDAGAAGVIAKPLDASKIKAALAGLAATRGHRQRRSMVSA</sequence>
<dbReference type="PRINTS" id="PR00344">
    <property type="entry name" value="BCTRLSENSOR"/>
</dbReference>
<dbReference type="InterPro" id="IPR003661">
    <property type="entry name" value="HisK_dim/P_dom"/>
</dbReference>
<evidence type="ECO:0000256" key="8">
    <source>
        <dbReference type="SAM" id="Phobius"/>
    </source>
</evidence>
<evidence type="ECO:0000256" key="4">
    <source>
        <dbReference type="ARBA" id="ARBA00022679"/>
    </source>
</evidence>
<dbReference type="Gene3D" id="3.30.565.10">
    <property type="entry name" value="Histidine kinase-like ATPase, C-terminal domain"/>
    <property type="match status" value="1"/>
</dbReference>
<dbReference type="EMBL" id="FQVC01000003">
    <property type="protein sequence ID" value="SHE83532.1"/>
    <property type="molecule type" value="Genomic_DNA"/>
</dbReference>
<dbReference type="CDD" id="cd00082">
    <property type="entry name" value="HisKA"/>
    <property type="match status" value="1"/>
</dbReference>
<feature type="transmembrane region" description="Helical" evidence="8">
    <location>
        <begin position="137"/>
        <end position="156"/>
    </location>
</feature>
<keyword evidence="3 6" id="KW-0597">Phosphoprotein</keyword>
<dbReference type="InterPro" id="IPR005467">
    <property type="entry name" value="His_kinase_dom"/>
</dbReference>
<feature type="domain" description="Response regulatory" evidence="10">
    <location>
        <begin position="496"/>
        <end position="609"/>
    </location>
</feature>
<evidence type="ECO:0000256" key="7">
    <source>
        <dbReference type="SAM" id="Coils"/>
    </source>
</evidence>
<dbReference type="GO" id="GO:0005886">
    <property type="term" value="C:plasma membrane"/>
    <property type="evidence" value="ECO:0007669"/>
    <property type="project" value="TreeGrafter"/>
</dbReference>
<feature type="modified residue" description="4-aspartylphosphate" evidence="6">
    <location>
        <position position="545"/>
    </location>
</feature>
<dbReference type="Pfam" id="PF00072">
    <property type="entry name" value="Response_reg"/>
    <property type="match status" value="1"/>
</dbReference>
<dbReference type="Gene3D" id="1.10.287.130">
    <property type="match status" value="1"/>
</dbReference>